<gene>
    <name evidence="4" type="ORF">Z051_04620</name>
</gene>
<dbReference type="CDD" id="cd04730">
    <property type="entry name" value="NPD_like"/>
    <property type="match status" value="1"/>
</dbReference>
<evidence type="ECO:0000313" key="4">
    <source>
        <dbReference type="EMBL" id="KOS57350.1"/>
    </source>
</evidence>
<evidence type="ECO:0000256" key="1">
    <source>
        <dbReference type="ARBA" id="ARBA00022630"/>
    </source>
</evidence>
<dbReference type="EMBL" id="AZYO01000006">
    <property type="protein sequence ID" value="KOS57350.1"/>
    <property type="molecule type" value="Genomic_DNA"/>
</dbReference>
<dbReference type="PANTHER" id="PTHR32332:SF38">
    <property type="entry name" value="MONOOXYGENASE RV1533-RELATED"/>
    <property type="match status" value="1"/>
</dbReference>
<proteinExistence type="predicted"/>
<evidence type="ECO:0000313" key="5">
    <source>
        <dbReference type="Proteomes" id="UP000037712"/>
    </source>
</evidence>
<dbReference type="GO" id="GO:0018580">
    <property type="term" value="F:nitronate monooxygenase activity"/>
    <property type="evidence" value="ECO:0007669"/>
    <property type="project" value="InterPro"/>
</dbReference>
<dbReference type="Proteomes" id="UP000037712">
    <property type="component" value="Unassembled WGS sequence"/>
</dbReference>
<accession>A0A0M9WQ35</accession>
<reference evidence="5" key="2">
    <citation type="submission" date="2015-01" db="EMBL/GenBank/DDBJ databases">
        <title>Draft genome sequence of potential hydrocarbon metabolising strain of Rhodococcus rhodochrous.</title>
        <authorList>
            <person name="Aggarwal R.K."/>
            <person name="Dawar C."/>
        </authorList>
    </citation>
    <scope>NUCLEOTIDE SEQUENCE [LARGE SCALE GENOMIC DNA]</scope>
    <source>
        <strain evidence="5">KG-21</strain>
    </source>
</reference>
<keyword evidence="1" id="KW-0285">Flavoprotein</keyword>
<keyword evidence="3" id="KW-0560">Oxidoreductase</keyword>
<dbReference type="InterPro" id="IPR004136">
    <property type="entry name" value="NMO"/>
</dbReference>
<dbReference type="PATRIC" id="fig|1441923.3.peg.1030"/>
<comment type="caution">
    <text evidence="4">The sequence shown here is derived from an EMBL/GenBank/DDBJ whole genome shotgun (WGS) entry which is preliminary data.</text>
</comment>
<dbReference type="AlphaFoldDB" id="A0A0M9WQ35"/>
<protein>
    <submittedName>
        <fullName evidence="4">Monooxygenase</fullName>
    </submittedName>
</protein>
<dbReference type="SUPFAM" id="SSF51412">
    <property type="entry name" value="Inosine monophosphate dehydrogenase (IMPDH)"/>
    <property type="match status" value="1"/>
</dbReference>
<evidence type="ECO:0000256" key="3">
    <source>
        <dbReference type="ARBA" id="ARBA00023002"/>
    </source>
</evidence>
<reference evidence="4 5" key="1">
    <citation type="journal article" date="2015" name="Genome Announc.">
        <title>Draft Genome Sequence of Rhodococcus rhodochrous Strain KG-21, a Soil Isolate from Oil Fields of Krishna-Godavari Basin, India.</title>
        <authorList>
            <person name="Dawar C."/>
            <person name="Aggarwal R.K."/>
        </authorList>
    </citation>
    <scope>NUCLEOTIDE SEQUENCE [LARGE SCALE GENOMIC DNA]</scope>
    <source>
        <strain evidence="4 5">KG-21</strain>
    </source>
</reference>
<dbReference type="InterPro" id="IPR013785">
    <property type="entry name" value="Aldolase_TIM"/>
</dbReference>
<dbReference type="Gene3D" id="3.20.20.70">
    <property type="entry name" value="Aldolase class I"/>
    <property type="match status" value="1"/>
</dbReference>
<dbReference type="Pfam" id="PF03060">
    <property type="entry name" value="NMO"/>
    <property type="match status" value="1"/>
</dbReference>
<evidence type="ECO:0000256" key="2">
    <source>
        <dbReference type="ARBA" id="ARBA00022643"/>
    </source>
</evidence>
<name>A0A0M9WQ35_RHORH</name>
<organism evidence="4 5">
    <name type="scientific">Rhodococcus rhodochrous KG-21</name>
    <dbReference type="NCBI Taxonomy" id="1441923"/>
    <lineage>
        <taxon>Bacteria</taxon>
        <taxon>Bacillati</taxon>
        <taxon>Actinomycetota</taxon>
        <taxon>Actinomycetes</taxon>
        <taxon>Mycobacteriales</taxon>
        <taxon>Nocardiaceae</taxon>
        <taxon>Rhodococcus</taxon>
    </lineage>
</organism>
<keyword evidence="4" id="KW-0503">Monooxygenase</keyword>
<dbReference type="RefSeq" id="WP_054371612.1">
    <property type="nucleotide sequence ID" value="NZ_AZYO01000006.1"/>
</dbReference>
<dbReference type="PANTHER" id="PTHR32332">
    <property type="entry name" value="2-NITROPROPANE DIOXYGENASE"/>
    <property type="match status" value="1"/>
</dbReference>
<keyword evidence="2" id="KW-0288">FMN</keyword>
<sequence length="370" mass="38868">MHTDLSRKFGIQYPIFGFTPSEHVAAAISRAGGLGVLGCVRFNNPAELDDVLTWMDENTDGKPYGVDIVMPAKVPTEGSAVDLDKLIPAEHRAFVERTLAELGVPPLDESAEHAAGVLGWLHSVARSHVDVALGHRPALIANALGSPPKDVIDLAHEKGVPVAALAGAVEHARRHVENGVDIVIAQGYEAGGHTGEVASMVLWPEIVNALGDSAAVLAAGGVGSGRQIAAALALGTSGVWMGSYWLTTSEYKLGAAAAGPSSVQRALLGASSSDTVRSRIYSGKPARLLKTKWTEAWSKPDAPSPLPMPLQNLLVSEAHQRIAAADDPEVVAMPVGQIVGRMNEIRPVAEIMAELVEGYEQAVDRLNAAR</sequence>